<dbReference type="SUPFAM" id="SSF63829">
    <property type="entry name" value="Calcium-dependent phosphotriesterase"/>
    <property type="match status" value="1"/>
</dbReference>
<dbReference type="AlphaFoldDB" id="A0A3S9NZ34"/>
<dbReference type="PANTHER" id="PTHR10426">
    <property type="entry name" value="STRICTOSIDINE SYNTHASE-RELATED"/>
    <property type="match status" value="1"/>
</dbReference>
<evidence type="ECO:0000256" key="3">
    <source>
        <dbReference type="ARBA" id="ARBA00023180"/>
    </source>
</evidence>
<proteinExistence type="inferred from homology"/>
<keyword evidence="3" id="KW-0325">Glycoprotein</keyword>
<dbReference type="OrthoDB" id="241638at2"/>
<keyword evidence="6" id="KW-1185">Reference proteome</keyword>
<dbReference type="KEGG" id="fll:EI427_02760"/>
<evidence type="ECO:0000313" key="5">
    <source>
        <dbReference type="EMBL" id="AZQ61177.1"/>
    </source>
</evidence>
<dbReference type="Pfam" id="PF20067">
    <property type="entry name" value="SSL_N"/>
    <property type="match status" value="1"/>
</dbReference>
<feature type="domain" description="Strictosidine synthase conserved region" evidence="4">
    <location>
        <begin position="165"/>
        <end position="253"/>
    </location>
</feature>
<comment type="similarity">
    <text evidence="1">Belongs to the strictosidine synthase family.</text>
</comment>
<evidence type="ECO:0000259" key="4">
    <source>
        <dbReference type="Pfam" id="PF03088"/>
    </source>
</evidence>
<evidence type="ECO:0000256" key="1">
    <source>
        <dbReference type="ARBA" id="ARBA00009191"/>
    </source>
</evidence>
<name>A0A3S9NZ34_9BACT</name>
<dbReference type="PANTHER" id="PTHR10426:SF88">
    <property type="entry name" value="ADIPOCYTE PLASMA MEMBRANE-ASSOCIATED PROTEIN HEMOMUCIN-RELATED"/>
    <property type="match status" value="1"/>
</dbReference>
<sequence length="378" mass="42516">MSQLCLLLLNTKIMRHQVSKITFSLFINLLFQACALHPAAWQPPTKPILENQYSLNDKLQSSTQIELNGWCGPEDIIFDAKGNLYCGVHKATDDFSDGKILKITPQNNVEVYYNAGSWVAGLHFDADSNLIALSHKEGLIRITPNKEVTILATKDEKERPFLIPNGLDIAKDGMIYFSNTSYTSPYTIPYGRKLILEIKHNGGLYKYNPKTAQITTLIDGTYFGNGVVLSKNEDFILMTETTKYRILKYWLKGSKTGETEILIDNLPGFPNGISIRKDGSFWVGFSTKRNDALDGIQAHKGMKKFVYSLPEFLQPKQELYGIILNLSEEGKVLSALYDTTGEIIPEAGAVKEYNNTLYIGGDIIEYIGKYHLDKNKVF</sequence>
<dbReference type="Gene3D" id="2.120.10.30">
    <property type="entry name" value="TolB, C-terminal domain"/>
    <property type="match status" value="1"/>
</dbReference>
<dbReference type="InterPro" id="IPR018119">
    <property type="entry name" value="Strictosidine_synth_cons-reg"/>
</dbReference>
<dbReference type="InterPro" id="IPR011042">
    <property type="entry name" value="6-blade_b-propeller_TolB-like"/>
</dbReference>
<keyword evidence="2" id="KW-0597">Phosphoprotein</keyword>
<gene>
    <name evidence="5" type="ORF">EI427_02760</name>
</gene>
<protein>
    <submittedName>
        <fullName evidence="5">SMP-30/gluconolactonase/LRE family protein</fullName>
    </submittedName>
</protein>
<dbReference type="EMBL" id="CP034562">
    <property type="protein sequence ID" value="AZQ61177.1"/>
    <property type="molecule type" value="Genomic_DNA"/>
</dbReference>
<dbReference type="Pfam" id="PF03088">
    <property type="entry name" value="Str_synth"/>
    <property type="match status" value="1"/>
</dbReference>
<evidence type="ECO:0000256" key="2">
    <source>
        <dbReference type="ARBA" id="ARBA00022553"/>
    </source>
</evidence>
<evidence type="ECO:0000313" key="6">
    <source>
        <dbReference type="Proteomes" id="UP000267268"/>
    </source>
</evidence>
<accession>A0A3S9NZ34</accession>
<dbReference type="GO" id="GO:0012505">
    <property type="term" value="C:endomembrane system"/>
    <property type="evidence" value="ECO:0007669"/>
    <property type="project" value="TreeGrafter"/>
</dbReference>
<reference evidence="5 6" key="1">
    <citation type="submission" date="2018-12" db="EMBL/GenBank/DDBJ databases">
        <title>Flammeovirga pectinis sp. nov., isolated from the gut of the Korean scallop, Patinopecten yessoensis.</title>
        <authorList>
            <person name="Bae J.-W."/>
            <person name="Jeong Y.-S."/>
            <person name="Kang W."/>
        </authorList>
    </citation>
    <scope>NUCLEOTIDE SEQUENCE [LARGE SCALE GENOMIC DNA]</scope>
    <source>
        <strain evidence="5 6">L12M1</strain>
    </source>
</reference>
<dbReference type="Proteomes" id="UP000267268">
    <property type="component" value="Chromosome 1"/>
</dbReference>
<organism evidence="5 6">
    <name type="scientific">Flammeovirga pectinis</name>
    <dbReference type="NCBI Taxonomy" id="2494373"/>
    <lineage>
        <taxon>Bacteria</taxon>
        <taxon>Pseudomonadati</taxon>
        <taxon>Bacteroidota</taxon>
        <taxon>Cytophagia</taxon>
        <taxon>Cytophagales</taxon>
        <taxon>Flammeovirgaceae</taxon>
        <taxon>Flammeovirga</taxon>
    </lineage>
</organism>
<dbReference type="GO" id="GO:0016787">
    <property type="term" value="F:hydrolase activity"/>
    <property type="evidence" value="ECO:0007669"/>
    <property type="project" value="TreeGrafter"/>
</dbReference>